<organism evidence="1 2">
    <name type="scientific">Stanieria cyanosphaera (strain ATCC 29371 / PCC 7437)</name>
    <dbReference type="NCBI Taxonomy" id="111780"/>
    <lineage>
        <taxon>Bacteria</taxon>
        <taxon>Bacillati</taxon>
        <taxon>Cyanobacteriota</taxon>
        <taxon>Cyanophyceae</taxon>
        <taxon>Pleurocapsales</taxon>
        <taxon>Dermocarpellaceae</taxon>
        <taxon>Stanieria</taxon>
    </lineage>
</organism>
<name>K9XVN1_STAC7</name>
<evidence type="ECO:0000313" key="2">
    <source>
        <dbReference type="Proteomes" id="UP000010473"/>
    </source>
</evidence>
<gene>
    <name evidence="1" type="ordered locus">Sta7437_2183</name>
</gene>
<dbReference type="KEGG" id="scs:Sta7437_2183"/>
<evidence type="ECO:0000313" key="1">
    <source>
        <dbReference type="EMBL" id="AFZ35732.1"/>
    </source>
</evidence>
<dbReference type="RefSeq" id="WP_015193400.1">
    <property type="nucleotide sequence ID" value="NC_019748.1"/>
</dbReference>
<accession>K9XVN1</accession>
<dbReference type="HOGENOM" id="CLU_2703028_0_0_3"/>
<reference evidence="2" key="1">
    <citation type="journal article" date="2013" name="Proc. Natl. Acad. Sci. U.S.A.">
        <title>Improving the coverage of the cyanobacterial phylum using diversity-driven genome sequencing.</title>
        <authorList>
            <person name="Shih P.M."/>
            <person name="Wu D."/>
            <person name="Latifi A."/>
            <person name="Axen S.D."/>
            <person name="Fewer D.P."/>
            <person name="Talla E."/>
            <person name="Calteau A."/>
            <person name="Cai F."/>
            <person name="Tandeau de Marsac N."/>
            <person name="Rippka R."/>
            <person name="Herdman M."/>
            <person name="Sivonen K."/>
            <person name="Coursin T."/>
            <person name="Laurent T."/>
            <person name="Goodwin L."/>
            <person name="Nolan M."/>
            <person name="Davenport K.W."/>
            <person name="Han C.S."/>
            <person name="Rubin E.M."/>
            <person name="Eisen J.A."/>
            <person name="Woyke T."/>
            <person name="Gugger M."/>
            <person name="Kerfeld C.A."/>
        </authorList>
    </citation>
    <scope>NUCLEOTIDE SEQUENCE [LARGE SCALE GENOMIC DNA]</scope>
    <source>
        <strain evidence="2">ATCC 29371 / PCC 7437</strain>
    </source>
</reference>
<dbReference type="OrthoDB" id="427599at2"/>
<dbReference type="Proteomes" id="UP000010473">
    <property type="component" value="Chromosome"/>
</dbReference>
<protein>
    <submittedName>
        <fullName evidence="1">Uncharacterized protein</fullName>
    </submittedName>
</protein>
<dbReference type="AlphaFoldDB" id="K9XVN1"/>
<proteinExistence type="predicted"/>
<dbReference type="EMBL" id="CP003653">
    <property type="protein sequence ID" value="AFZ35732.1"/>
    <property type="molecule type" value="Genomic_DNA"/>
</dbReference>
<sequence length="73" mass="8308">MLNQLWQEILILKKDTSFVRNLSLTAAIAIVITLSLNEIYHHPARLGQQQRVDEFSTLISAGMVIRTVGFARR</sequence>
<keyword evidence="2" id="KW-1185">Reference proteome</keyword>
<dbReference type="eggNOG" id="ENOG5030SPZ">
    <property type="taxonomic scope" value="Bacteria"/>
</dbReference>